<name>A0A6I6IPR5_9RHOB</name>
<dbReference type="EMBL" id="CP034348">
    <property type="protein sequence ID" value="QGX99039.1"/>
    <property type="molecule type" value="Genomic_DNA"/>
</dbReference>
<evidence type="ECO:0000256" key="1">
    <source>
        <dbReference type="SAM" id="SignalP"/>
    </source>
</evidence>
<proteinExistence type="predicted"/>
<organism evidence="2 3">
    <name type="scientific">Roseovarius faecimaris</name>
    <dbReference type="NCBI Taxonomy" id="2494550"/>
    <lineage>
        <taxon>Bacteria</taxon>
        <taxon>Pseudomonadati</taxon>
        <taxon>Pseudomonadota</taxon>
        <taxon>Alphaproteobacteria</taxon>
        <taxon>Rhodobacterales</taxon>
        <taxon>Roseobacteraceae</taxon>
        <taxon>Roseovarius</taxon>
    </lineage>
</organism>
<dbReference type="OrthoDB" id="7875126at2"/>
<dbReference type="Proteomes" id="UP000428330">
    <property type="component" value="Chromosome"/>
</dbReference>
<evidence type="ECO:0000313" key="2">
    <source>
        <dbReference type="EMBL" id="QGX99039.1"/>
    </source>
</evidence>
<reference evidence="3" key="1">
    <citation type="submission" date="2018-12" db="EMBL/GenBank/DDBJ databases">
        <title>Complete genome sequence of Roseovarius sp. MME-070.</title>
        <authorList>
            <person name="Nam Y.-D."/>
            <person name="Kang J."/>
            <person name="Chung W.-H."/>
            <person name="Park Y.S."/>
        </authorList>
    </citation>
    <scope>NUCLEOTIDE SEQUENCE [LARGE SCALE GENOMIC DNA]</scope>
    <source>
        <strain evidence="3">MME-070</strain>
    </source>
</reference>
<feature type="signal peptide" evidence="1">
    <location>
        <begin position="1"/>
        <end position="17"/>
    </location>
</feature>
<gene>
    <name evidence="2" type="ORF">EI983_12470</name>
</gene>
<dbReference type="AlphaFoldDB" id="A0A6I6IPR5"/>
<sequence>MFRFCYPLILLATPLLAQDQAELCTVSAEIAGLAVTERAAGAAQDRTAETITIALDGPRASYTAAVEPIVAWVYSLPEEQLTADVAMAYEAACLAQ</sequence>
<feature type="chain" id="PRO_5026287198" evidence="1">
    <location>
        <begin position="18"/>
        <end position="96"/>
    </location>
</feature>
<keyword evidence="1" id="KW-0732">Signal</keyword>
<keyword evidence="3" id="KW-1185">Reference proteome</keyword>
<dbReference type="RefSeq" id="WP_157707720.1">
    <property type="nucleotide sequence ID" value="NZ_CP034348.1"/>
</dbReference>
<dbReference type="KEGG" id="rom:EI983_12470"/>
<accession>A0A6I6IPR5</accession>
<evidence type="ECO:0000313" key="3">
    <source>
        <dbReference type="Proteomes" id="UP000428330"/>
    </source>
</evidence>
<protein>
    <submittedName>
        <fullName evidence="2">DNA primase</fullName>
    </submittedName>
</protein>